<gene>
    <name evidence="1" type="ORF">MGWOODY_Tha1366</name>
</gene>
<proteinExistence type="predicted"/>
<accession>A0A160TFP3</accession>
<organism evidence="1">
    <name type="scientific">hydrothermal vent metagenome</name>
    <dbReference type="NCBI Taxonomy" id="652676"/>
    <lineage>
        <taxon>unclassified sequences</taxon>
        <taxon>metagenomes</taxon>
        <taxon>ecological metagenomes</taxon>
    </lineage>
</organism>
<dbReference type="PROSITE" id="PS51257">
    <property type="entry name" value="PROKAR_LIPOPROTEIN"/>
    <property type="match status" value="1"/>
</dbReference>
<evidence type="ECO:0000313" key="1">
    <source>
        <dbReference type="EMBL" id="CUS42084.1"/>
    </source>
</evidence>
<dbReference type="EMBL" id="CZQC01000061">
    <property type="protein sequence ID" value="CUS42084.1"/>
    <property type="molecule type" value="Genomic_DNA"/>
</dbReference>
<name>A0A160TFP3_9ZZZZ</name>
<sequence>MINKKAGLLVGTLLVGCGGSGGGSSIDLERYTLNPYTAANASVSNASMTGTWVVVWSIINRAKGLYGAKVERETTHISRKEFVVVRSGDDGLEIATCTNGFNLLSLENNYWTTSGGSVLVIDKSNTRLSEGAVSAEYYADLVDGGRATFSTEYRANYYKVSDATGPLGGITWNWSDQEGTESDNIYCAGVNRIEGGAQRLSLGTESGSILSIGDSIEVGVPDARFQDRAGSGYKAIELTLGIGDSSFSVYDETDFGFSFNDVSIEGGDKSITLYGGVSAE</sequence>
<reference evidence="1" key="1">
    <citation type="submission" date="2015-10" db="EMBL/GenBank/DDBJ databases">
        <authorList>
            <person name="Gilbert D.G."/>
        </authorList>
    </citation>
    <scope>NUCLEOTIDE SEQUENCE</scope>
</reference>
<dbReference type="AlphaFoldDB" id="A0A160TFP3"/>
<protein>
    <submittedName>
        <fullName evidence="1">Uncharacterized protein</fullName>
    </submittedName>
</protein>